<organism evidence="2 3">
    <name type="scientific">Datura stramonium</name>
    <name type="common">Jimsonweed</name>
    <name type="synonym">Common thornapple</name>
    <dbReference type="NCBI Taxonomy" id="4076"/>
    <lineage>
        <taxon>Eukaryota</taxon>
        <taxon>Viridiplantae</taxon>
        <taxon>Streptophyta</taxon>
        <taxon>Embryophyta</taxon>
        <taxon>Tracheophyta</taxon>
        <taxon>Spermatophyta</taxon>
        <taxon>Magnoliopsida</taxon>
        <taxon>eudicotyledons</taxon>
        <taxon>Gunneridae</taxon>
        <taxon>Pentapetalae</taxon>
        <taxon>asterids</taxon>
        <taxon>lamiids</taxon>
        <taxon>Solanales</taxon>
        <taxon>Solanaceae</taxon>
        <taxon>Solanoideae</taxon>
        <taxon>Datureae</taxon>
        <taxon>Datura</taxon>
    </lineage>
</organism>
<name>A0ABS8TIT2_DATST</name>
<keyword evidence="3" id="KW-1185">Reference proteome</keyword>
<feature type="non-terminal residue" evidence="2">
    <location>
        <position position="51"/>
    </location>
</feature>
<comment type="caution">
    <text evidence="2">The sequence shown here is derived from an EMBL/GenBank/DDBJ whole genome shotgun (WGS) entry which is preliminary data.</text>
</comment>
<dbReference type="EMBL" id="JACEIK010001626">
    <property type="protein sequence ID" value="MCD7470886.1"/>
    <property type="molecule type" value="Genomic_DNA"/>
</dbReference>
<protein>
    <submittedName>
        <fullName evidence="2">Uncharacterized protein</fullName>
    </submittedName>
</protein>
<gene>
    <name evidence="2" type="ORF">HAX54_011082</name>
</gene>
<sequence>LLYDISPNTTTENNYELEERGEYDQGTVSDSNEAVVSTFDAVTDVQDHSDQ</sequence>
<feature type="region of interest" description="Disordered" evidence="1">
    <location>
        <begin position="1"/>
        <end position="34"/>
    </location>
</feature>
<proteinExistence type="predicted"/>
<evidence type="ECO:0000313" key="2">
    <source>
        <dbReference type="EMBL" id="MCD7470886.1"/>
    </source>
</evidence>
<evidence type="ECO:0000256" key="1">
    <source>
        <dbReference type="SAM" id="MobiDB-lite"/>
    </source>
</evidence>
<feature type="non-terminal residue" evidence="2">
    <location>
        <position position="1"/>
    </location>
</feature>
<reference evidence="2 3" key="1">
    <citation type="journal article" date="2021" name="BMC Genomics">
        <title>Datura genome reveals duplications of psychoactive alkaloid biosynthetic genes and high mutation rate following tissue culture.</title>
        <authorList>
            <person name="Rajewski A."/>
            <person name="Carter-House D."/>
            <person name="Stajich J."/>
            <person name="Litt A."/>
        </authorList>
    </citation>
    <scope>NUCLEOTIDE SEQUENCE [LARGE SCALE GENOMIC DNA]</scope>
    <source>
        <strain evidence="2">AR-01</strain>
    </source>
</reference>
<dbReference type="Proteomes" id="UP000823775">
    <property type="component" value="Unassembled WGS sequence"/>
</dbReference>
<evidence type="ECO:0000313" key="3">
    <source>
        <dbReference type="Proteomes" id="UP000823775"/>
    </source>
</evidence>
<accession>A0ABS8TIT2</accession>